<dbReference type="Proteomes" id="UP000294513">
    <property type="component" value="Unassembled WGS sequence"/>
</dbReference>
<dbReference type="EMBL" id="SMKU01000002">
    <property type="protein sequence ID" value="TDD97724.1"/>
    <property type="molecule type" value="Genomic_DNA"/>
</dbReference>
<comment type="caution">
    <text evidence="2">The sequence shown here is derived from an EMBL/GenBank/DDBJ whole genome shotgun (WGS) entry which is preliminary data.</text>
</comment>
<proteinExistence type="predicted"/>
<organism evidence="2 3">
    <name type="scientific">Actinomadura rubrisoli</name>
    <dbReference type="NCBI Taxonomy" id="2530368"/>
    <lineage>
        <taxon>Bacteria</taxon>
        <taxon>Bacillati</taxon>
        <taxon>Actinomycetota</taxon>
        <taxon>Actinomycetes</taxon>
        <taxon>Streptosporangiales</taxon>
        <taxon>Thermomonosporaceae</taxon>
        <taxon>Actinomadura</taxon>
    </lineage>
</organism>
<name>A0A4R5CJY7_9ACTN</name>
<dbReference type="RefSeq" id="WP_131888884.1">
    <property type="nucleotide sequence ID" value="NZ_SMKU01000002.1"/>
</dbReference>
<feature type="region of interest" description="Disordered" evidence="1">
    <location>
        <begin position="1"/>
        <end position="20"/>
    </location>
</feature>
<reference evidence="2 3" key="1">
    <citation type="submission" date="2019-03" db="EMBL/GenBank/DDBJ databases">
        <title>Draft genome sequences of novel Actinobacteria.</title>
        <authorList>
            <person name="Sahin N."/>
            <person name="Ay H."/>
            <person name="Saygin H."/>
        </authorList>
    </citation>
    <scope>NUCLEOTIDE SEQUENCE [LARGE SCALE GENOMIC DNA]</scope>
    <source>
        <strain evidence="2 3">H3C3</strain>
    </source>
</reference>
<evidence type="ECO:0000256" key="1">
    <source>
        <dbReference type="SAM" id="MobiDB-lite"/>
    </source>
</evidence>
<gene>
    <name evidence="2" type="ORF">E1298_01420</name>
</gene>
<evidence type="ECO:0000313" key="3">
    <source>
        <dbReference type="Proteomes" id="UP000294513"/>
    </source>
</evidence>
<sequence length="91" mass="10139">MAADSTVKPGQTWADNDKRAEGRTFRVESIDGDKAICTVLTNTDVAQQQIDEYRGRSCPWARDMRGKATRISLSRFKPTNSGYRLVQDAAS</sequence>
<dbReference type="OrthoDB" id="4568770at2"/>
<keyword evidence="3" id="KW-1185">Reference proteome</keyword>
<accession>A0A4R5CJY7</accession>
<evidence type="ECO:0000313" key="2">
    <source>
        <dbReference type="EMBL" id="TDD97724.1"/>
    </source>
</evidence>
<protein>
    <submittedName>
        <fullName evidence="2">Uncharacterized protein</fullName>
    </submittedName>
</protein>
<dbReference type="AlphaFoldDB" id="A0A4R5CJY7"/>